<dbReference type="PROSITE" id="PS50943">
    <property type="entry name" value="HTH_CROC1"/>
    <property type="match status" value="1"/>
</dbReference>
<evidence type="ECO:0000256" key="1">
    <source>
        <dbReference type="ARBA" id="ARBA00023125"/>
    </source>
</evidence>
<dbReference type="GO" id="GO:0003677">
    <property type="term" value="F:DNA binding"/>
    <property type="evidence" value="ECO:0007669"/>
    <property type="project" value="UniProtKB-KW"/>
</dbReference>
<evidence type="ECO:0000313" key="5">
    <source>
        <dbReference type="EMBL" id="RZS73670.1"/>
    </source>
</evidence>
<keyword evidence="1" id="KW-0238">DNA-binding</keyword>
<dbReference type="GO" id="GO:0005829">
    <property type="term" value="C:cytosol"/>
    <property type="evidence" value="ECO:0007669"/>
    <property type="project" value="TreeGrafter"/>
</dbReference>
<keyword evidence="6" id="KW-1185">Reference proteome</keyword>
<dbReference type="PANTHER" id="PTHR46797:SF20">
    <property type="entry name" value="BLR4304 PROTEIN"/>
    <property type="match status" value="1"/>
</dbReference>
<dbReference type="CDD" id="cd02209">
    <property type="entry name" value="cupin_XRE_C"/>
    <property type="match status" value="1"/>
</dbReference>
<reference evidence="5 7" key="2">
    <citation type="submission" date="2019-02" db="EMBL/GenBank/DDBJ databases">
        <title>Genomic Encyclopedia of Type Strains, Phase IV (KMG-IV): sequencing the most valuable type-strain genomes for metagenomic binning, comparative biology and taxonomic classification.</title>
        <authorList>
            <person name="Goeker M."/>
        </authorList>
    </citation>
    <scope>NUCLEOTIDE SEQUENCE [LARGE SCALE GENOMIC DNA]</scope>
    <source>
        <strain evidence="5 7">DSM 16618</strain>
    </source>
</reference>
<feature type="coiled-coil region" evidence="2">
    <location>
        <begin position="1"/>
        <end position="32"/>
    </location>
</feature>
<dbReference type="PATRIC" id="fig|206506.3.peg.416"/>
<reference evidence="4 6" key="1">
    <citation type="submission" date="2015-04" db="EMBL/GenBank/DDBJ databases">
        <title>Genome sequence of Kerstersia gyiorum CG1.</title>
        <authorList>
            <person name="Greninger A.L."/>
            <person name="Kozyreva V."/>
            <person name="Chaturvedi V."/>
        </authorList>
    </citation>
    <scope>NUCLEOTIDE SEQUENCE [LARGE SCALE GENOMIC DNA]</scope>
    <source>
        <strain evidence="4 6">CG1</strain>
    </source>
</reference>
<keyword evidence="2" id="KW-0175">Coiled coil</keyword>
<dbReference type="Proteomes" id="UP000292039">
    <property type="component" value="Unassembled WGS sequence"/>
</dbReference>
<dbReference type="InterPro" id="IPR013096">
    <property type="entry name" value="Cupin_2"/>
</dbReference>
<proteinExistence type="predicted"/>
<dbReference type="Proteomes" id="UP000078084">
    <property type="component" value="Unassembled WGS sequence"/>
</dbReference>
<dbReference type="SMART" id="SM00530">
    <property type="entry name" value="HTH_XRE"/>
    <property type="match status" value="1"/>
</dbReference>
<dbReference type="EMBL" id="LBNE01000001">
    <property type="protein sequence ID" value="KKO73080.1"/>
    <property type="molecule type" value="Genomic_DNA"/>
</dbReference>
<organism evidence="4 6">
    <name type="scientific">Kerstersia gyiorum</name>
    <dbReference type="NCBI Taxonomy" id="206506"/>
    <lineage>
        <taxon>Bacteria</taxon>
        <taxon>Pseudomonadati</taxon>
        <taxon>Pseudomonadota</taxon>
        <taxon>Betaproteobacteria</taxon>
        <taxon>Burkholderiales</taxon>
        <taxon>Alcaligenaceae</taxon>
        <taxon>Kerstersia</taxon>
    </lineage>
</organism>
<accession>A0A171KW13</accession>
<dbReference type="OrthoDB" id="9805356at2"/>
<sequence>MVATEEVVNVLADKLRQLRKQAGLTLQQLSERSGISASALSKIENGQLSPTYEKIAALARGLDINVGALFQPDDRKPTALWRRSVTRRGEGVTHDTPQYGYEILHSDLADKQFLPLVTTIKVHDSKAFSELLRHDGEEFLYVLSGTIVIHTDCYAPLTLQPGDACYFDSNMGHACISGGQEDARILWVSSHPDSMH</sequence>
<protein>
    <submittedName>
        <fullName evidence="5">XRE family transcriptional regulator</fullName>
    </submittedName>
</protein>
<dbReference type="Gene3D" id="2.60.120.10">
    <property type="entry name" value="Jelly Rolls"/>
    <property type="match status" value="1"/>
</dbReference>
<dbReference type="InterPro" id="IPR001387">
    <property type="entry name" value="Cro/C1-type_HTH"/>
</dbReference>
<dbReference type="EMBL" id="SGWZ01000001">
    <property type="protein sequence ID" value="RZS73670.1"/>
    <property type="molecule type" value="Genomic_DNA"/>
</dbReference>
<dbReference type="InterPro" id="IPR010982">
    <property type="entry name" value="Lambda_DNA-bd_dom_sf"/>
</dbReference>
<evidence type="ECO:0000313" key="7">
    <source>
        <dbReference type="Proteomes" id="UP000292039"/>
    </source>
</evidence>
<evidence type="ECO:0000259" key="3">
    <source>
        <dbReference type="PROSITE" id="PS50943"/>
    </source>
</evidence>
<dbReference type="Pfam" id="PF13560">
    <property type="entry name" value="HTH_31"/>
    <property type="match status" value="1"/>
</dbReference>
<dbReference type="InterPro" id="IPR014710">
    <property type="entry name" value="RmlC-like_jellyroll"/>
</dbReference>
<evidence type="ECO:0000313" key="6">
    <source>
        <dbReference type="Proteomes" id="UP000078084"/>
    </source>
</evidence>
<dbReference type="CDD" id="cd00093">
    <property type="entry name" value="HTH_XRE"/>
    <property type="match status" value="1"/>
</dbReference>
<dbReference type="AlphaFoldDB" id="A0A171KW13"/>
<dbReference type="PANTHER" id="PTHR46797">
    <property type="entry name" value="HTH-TYPE TRANSCRIPTIONAL REGULATOR"/>
    <property type="match status" value="1"/>
</dbReference>
<dbReference type="RefSeq" id="WP_068366948.1">
    <property type="nucleotide sequence ID" value="NZ_CBCSEB010000002.1"/>
</dbReference>
<evidence type="ECO:0000313" key="4">
    <source>
        <dbReference type="EMBL" id="KKO73080.1"/>
    </source>
</evidence>
<dbReference type="GO" id="GO:0003700">
    <property type="term" value="F:DNA-binding transcription factor activity"/>
    <property type="evidence" value="ECO:0007669"/>
    <property type="project" value="TreeGrafter"/>
</dbReference>
<dbReference type="SUPFAM" id="SSF47413">
    <property type="entry name" value="lambda repressor-like DNA-binding domains"/>
    <property type="match status" value="1"/>
</dbReference>
<comment type="caution">
    <text evidence="4">The sequence shown here is derived from an EMBL/GenBank/DDBJ whole genome shotgun (WGS) entry which is preliminary data.</text>
</comment>
<evidence type="ECO:0000256" key="2">
    <source>
        <dbReference type="SAM" id="Coils"/>
    </source>
</evidence>
<name>A0A171KW13_9BURK</name>
<dbReference type="GeneID" id="99727627"/>
<gene>
    <name evidence="4" type="ORF">AAV32_01885</name>
    <name evidence="5" type="ORF">EV679_0873</name>
</gene>
<dbReference type="SUPFAM" id="SSF51182">
    <property type="entry name" value="RmlC-like cupins"/>
    <property type="match status" value="1"/>
</dbReference>
<dbReference type="STRING" id="206506.AAV32_01885"/>
<dbReference type="Gene3D" id="1.10.260.40">
    <property type="entry name" value="lambda repressor-like DNA-binding domains"/>
    <property type="match status" value="1"/>
</dbReference>
<dbReference type="InterPro" id="IPR050807">
    <property type="entry name" value="TransReg_Diox_bact_type"/>
</dbReference>
<dbReference type="InterPro" id="IPR011051">
    <property type="entry name" value="RmlC_Cupin_sf"/>
</dbReference>
<dbReference type="Pfam" id="PF07883">
    <property type="entry name" value="Cupin_2"/>
    <property type="match status" value="1"/>
</dbReference>
<feature type="domain" description="HTH cro/C1-type" evidence="3">
    <location>
        <begin position="15"/>
        <end position="69"/>
    </location>
</feature>